<keyword evidence="7" id="KW-1005">Bacterial flagellum biogenesis</keyword>
<dbReference type="PANTHER" id="PTHR33308">
    <property type="entry name" value="PEPTIDOGLYCAN HYDROLASE FLGJ"/>
    <property type="match status" value="1"/>
</dbReference>
<evidence type="ECO:0000256" key="10">
    <source>
        <dbReference type="ARBA" id="ARBA00023316"/>
    </source>
</evidence>
<comment type="similarity">
    <text evidence="4">In the C-terminal section; belongs to the glycosyl hydrolase 73 family.</text>
</comment>
<dbReference type="KEGG" id="pez:HWQ56_27480"/>
<keyword evidence="8 13" id="KW-0378">Hydrolase</keyword>
<accession>A0A7D5DDF5</accession>
<evidence type="ECO:0000256" key="7">
    <source>
        <dbReference type="ARBA" id="ARBA00022795"/>
    </source>
</evidence>
<dbReference type="InterPro" id="IPR002901">
    <property type="entry name" value="MGlyc_endo_b_GlcNAc-like_dom"/>
</dbReference>
<dbReference type="Pfam" id="PF10135">
    <property type="entry name" value="Rod-binding"/>
    <property type="match status" value="1"/>
</dbReference>
<dbReference type="GO" id="GO:0071973">
    <property type="term" value="P:bacterial-type flagellum-dependent cell motility"/>
    <property type="evidence" value="ECO:0007669"/>
    <property type="project" value="TreeGrafter"/>
</dbReference>
<dbReference type="Gene3D" id="1.10.530.10">
    <property type="match status" value="1"/>
</dbReference>
<evidence type="ECO:0000256" key="3">
    <source>
        <dbReference type="ARBA" id="ARBA00006880"/>
    </source>
</evidence>
<dbReference type="InterPro" id="IPR051056">
    <property type="entry name" value="Glycosyl_Hydrolase_73"/>
</dbReference>
<dbReference type="GO" id="GO:0016798">
    <property type="term" value="F:hydrolase activity, acting on glycosyl bonds"/>
    <property type="evidence" value="ECO:0007669"/>
    <property type="project" value="UniProtKB-KW"/>
</dbReference>
<evidence type="ECO:0000256" key="5">
    <source>
        <dbReference type="ARBA" id="ARBA00013433"/>
    </source>
</evidence>
<comment type="function">
    <text evidence="1">Flagellum-specific muramidase which hydrolyzes the peptidoglycan layer to assemble the rod structure in the periplasmic space.</text>
</comment>
<dbReference type="GO" id="GO:0071555">
    <property type="term" value="P:cell wall organization"/>
    <property type="evidence" value="ECO:0007669"/>
    <property type="project" value="UniProtKB-KW"/>
</dbReference>
<dbReference type="GO" id="GO:0042597">
    <property type="term" value="C:periplasmic space"/>
    <property type="evidence" value="ECO:0007669"/>
    <property type="project" value="UniProtKB-SubCell"/>
</dbReference>
<dbReference type="RefSeq" id="WP_176572207.1">
    <property type="nucleotide sequence ID" value="NZ_CP056030.1"/>
</dbReference>
<dbReference type="GO" id="GO:0044780">
    <property type="term" value="P:bacterial-type flagellum assembly"/>
    <property type="evidence" value="ECO:0007669"/>
    <property type="project" value="InterPro"/>
</dbReference>
<dbReference type="InterPro" id="IPR023346">
    <property type="entry name" value="Lysozyme-like_dom_sf"/>
</dbReference>
<dbReference type="Pfam" id="PF01832">
    <property type="entry name" value="Glucosaminidase"/>
    <property type="match status" value="1"/>
</dbReference>
<dbReference type="Gene3D" id="2.10.70.40">
    <property type="entry name" value="peptidoglycan hydrolase"/>
    <property type="match status" value="1"/>
</dbReference>
<evidence type="ECO:0000256" key="1">
    <source>
        <dbReference type="ARBA" id="ARBA00002954"/>
    </source>
</evidence>
<dbReference type="SUPFAM" id="SSF53955">
    <property type="entry name" value="Lysozyme-like"/>
    <property type="match status" value="1"/>
</dbReference>
<reference evidence="13 14" key="1">
    <citation type="submission" date="2020-06" db="EMBL/GenBank/DDBJ databases">
        <title>Pseudomonas eucalypticola sp. nov., an endophyte of Eucalyptus dunnii leaves with biocontrol ability of eucalyptus leaf blight.</title>
        <authorList>
            <person name="Liu Y."/>
            <person name="Song Z."/>
            <person name="Zeng H."/>
            <person name="Lu M."/>
            <person name="Wang X."/>
            <person name="Lian X."/>
            <person name="Zhang Q."/>
        </authorList>
    </citation>
    <scope>NUCLEOTIDE SEQUENCE [LARGE SCALE GENOMIC DNA]</scope>
    <source>
        <strain evidence="13 14">NP-1</strain>
    </source>
</reference>
<evidence type="ECO:0000256" key="8">
    <source>
        <dbReference type="ARBA" id="ARBA00022801"/>
    </source>
</evidence>
<evidence type="ECO:0000313" key="14">
    <source>
        <dbReference type="Proteomes" id="UP000509568"/>
    </source>
</evidence>
<evidence type="ECO:0000256" key="9">
    <source>
        <dbReference type="ARBA" id="ARBA00023295"/>
    </source>
</evidence>
<keyword evidence="13" id="KW-0966">Cell projection</keyword>
<keyword evidence="10" id="KW-0961">Cell wall biogenesis/degradation</keyword>
<comment type="similarity">
    <text evidence="3">In the N-terminal section; belongs to the FlgJ family.</text>
</comment>
<keyword evidence="6" id="KW-0574">Periplasm</keyword>
<name>A0A7D5DDF5_9PSED</name>
<evidence type="ECO:0000259" key="12">
    <source>
        <dbReference type="SMART" id="SM00047"/>
    </source>
</evidence>
<organism evidence="13 14">
    <name type="scientific">Pseudomonas eucalypticola</name>
    <dbReference type="NCBI Taxonomy" id="2599595"/>
    <lineage>
        <taxon>Bacteria</taxon>
        <taxon>Pseudomonadati</taxon>
        <taxon>Pseudomonadota</taxon>
        <taxon>Gammaproteobacteria</taxon>
        <taxon>Pseudomonadales</taxon>
        <taxon>Pseudomonadaceae</taxon>
        <taxon>Pseudomonas</taxon>
    </lineage>
</organism>
<keyword evidence="9" id="KW-0326">Glycosidase</keyword>
<evidence type="ECO:0000256" key="6">
    <source>
        <dbReference type="ARBA" id="ARBA00022764"/>
    </source>
</evidence>
<comment type="subcellular location">
    <subcellularLocation>
        <location evidence="2">Periplasm</location>
    </subcellularLocation>
</comment>
<evidence type="ECO:0000256" key="11">
    <source>
        <dbReference type="ARBA" id="ARBA00030835"/>
    </source>
</evidence>
<feature type="domain" description="Mannosyl-glycoprotein endo-beta-N-acetylglucosamidase-like" evidence="12">
    <location>
        <begin position="128"/>
        <end position="282"/>
    </location>
</feature>
<sequence>MSLASSTDGFALDMQGLANLRRTAQNDRAAGAKEASKQFEAMFLQMMLKSMRAAIPKSDLDKDSQTSLYTEMLDEQWSQHLAGKGLGLAEQLERQLGGDTGQRVSAPSGMVANVQQTFAAWQRRAVGEASARAAHVEDFVQRLAGPAQQASRSSGVPAELIVAQAALETDWGRRKITTAGGEDSHNLFGIKAGGRWRGASTEVMTTEFQDGEMRKQLQSFRAYASDEAALADYTQLIGSNANYAGVLSARDPLQAAHALQKGGYATDPDYASKLIAVMATIGPLRPPLQSARLEP</sequence>
<proteinExistence type="inferred from homology"/>
<keyword evidence="13" id="KW-0282">Flagellum</keyword>
<protein>
    <recommendedName>
        <fullName evidence="5">Peptidoglycan hydrolase FlgJ</fullName>
    </recommendedName>
    <alternativeName>
        <fullName evidence="11">Muramidase FlgJ</fullName>
    </alternativeName>
</protein>
<evidence type="ECO:0000256" key="4">
    <source>
        <dbReference type="ARBA" id="ARBA00007974"/>
    </source>
</evidence>
<dbReference type="NCBIfam" id="TIGR02541">
    <property type="entry name" value="flagell_FlgJ"/>
    <property type="match status" value="1"/>
</dbReference>
<gene>
    <name evidence="13" type="primary">flgJ</name>
    <name evidence="13" type="ORF">HWQ56_27480</name>
</gene>
<dbReference type="InterPro" id="IPR019301">
    <property type="entry name" value="Flagellar_prot_FlgJ_N"/>
</dbReference>
<evidence type="ECO:0000313" key="13">
    <source>
        <dbReference type="EMBL" id="QKZ07321.1"/>
    </source>
</evidence>
<evidence type="ECO:0000256" key="2">
    <source>
        <dbReference type="ARBA" id="ARBA00004418"/>
    </source>
</evidence>
<dbReference type="SMART" id="SM00047">
    <property type="entry name" value="LYZ2"/>
    <property type="match status" value="1"/>
</dbReference>
<dbReference type="EMBL" id="CP056030">
    <property type="protein sequence ID" value="QKZ07321.1"/>
    <property type="molecule type" value="Genomic_DNA"/>
</dbReference>
<dbReference type="PRINTS" id="PR01002">
    <property type="entry name" value="FLGFLGJ"/>
</dbReference>
<dbReference type="GO" id="GO:0004040">
    <property type="term" value="F:amidase activity"/>
    <property type="evidence" value="ECO:0007669"/>
    <property type="project" value="InterPro"/>
</dbReference>
<keyword evidence="14" id="KW-1185">Reference proteome</keyword>
<dbReference type="InterPro" id="IPR013377">
    <property type="entry name" value="FlgJ"/>
</dbReference>
<keyword evidence="13" id="KW-0969">Cilium</keyword>
<dbReference type="Proteomes" id="UP000509568">
    <property type="component" value="Chromosome"/>
</dbReference>
<dbReference type="PANTHER" id="PTHR33308:SF9">
    <property type="entry name" value="PEPTIDOGLYCAN HYDROLASE FLGJ"/>
    <property type="match status" value="1"/>
</dbReference>
<dbReference type="AlphaFoldDB" id="A0A7D5DDF5"/>